<dbReference type="EMBL" id="JFAX01000036">
    <property type="protein sequence ID" value="EXI64383.1"/>
    <property type="molecule type" value="Genomic_DNA"/>
</dbReference>
<evidence type="ECO:0000256" key="2">
    <source>
        <dbReference type="ARBA" id="ARBA00022448"/>
    </source>
</evidence>
<dbReference type="Gene3D" id="3.40.190.10">
    <property type="entry name" value="Periplasmic binding protein-like II"/>
    <property type="match status" value="2"/>
</dbReference>
<accession>A0A011M464</accession>
<evidence type="ECO:0000256" key="3">
    <source>
        <dbReference type="ARBA" id="ARBA00022729"/>
    </source>
</evidence>
<keyword evidence="3 4" id="KW-0732">Signal</keyword>
<proteinExistence type="inferred from homology"/>
<comment type="similarity">
    <text evidence="1">Belongs to the bacterial solute-binding protein 3 family.</text>
</comment>
<dbReference type="AlphaFoldDB" id="A0A011M464"/>
<feature type="chain" id="PRO_5001460859" evidence="4">
    <location>
        <begin position="28"/>
        <end position="306"/>
    </location>
</feature>
<sequence length="306" mass="32895">MRVAAACLSRALLAAACLFLLVPAPSAEEGAASPTLAKIRTANAVYIGYREAAIPFSYLAGGEEAIGFAIDLCRHVTEAIQVQLNLPHLTAVPVPTTPGARQIMLETGTIDLDCGATINTEHRQRDLAFSSTIFVAGIQALVSKDAGIRSFADLQGKTVATVFGTTAAAYLTSAAARQGLQVSHRGSRDQAEGLQLLLRGEVAALVLDDVSLRGLLLQLAAVERERFMLLDDRFGFEPYAIAFRRHDAQLKKLVDRTLSGLMQSGELARIYERWFTSPIPPDGGNLHLPMSDALRQLMLTPNDRGA</sequence>
<comment type="caution">
    <text evidence="6">The sequence shown here is derived from an EMBL/GenBank/DDBJ whole genome shotgun (WGS) entry which is preliminary data.</text>
</comment>
<dbReference type="GO" id="GO:0005576">
    <property type="term" value="C:extracellular region"/>
    <property type="evidence" value="ECO:0007669"/>
    <property type="project" value="TreeGrafter"/>
</dbReference>
<evidence type="ECO:0000256" key="1">
    <source>
        <dbReference type="ARBA" id="ARBA00010333"/>
    </source>
</evidence>
<protein>
    <submittedName>
        <fullName evidence="6">Glutamate/aspartate periplasmic-binding protein</fullName>
    </submittedName>
</protein>
<dbReference type="CDD" id="cd13688">
    <property type="entry name" value="PBP2_GltI_DEBP"/>
    <property type="match status" value="1"/>
</dbReference>
<organism evidence="6 7">
    <name type="scientific">Candidatus Accumulibacter adjunctus</name>
    <dbReference type="NCBI Taxonomy" id="1454001"/>
    <lineage>
        <taxon>Bacteria</taxon>
        <taxon>Pseudomonadati</taxon>
        <taxon>Pseudomonadota</taxon>
        <taxon>Betaproteobacteria</taxon>
        <taxon>Candidatus Accumulibacter</taxon>
    </lineage>
</organism>
<dbReference type="GO" id="GO:0030288">
    <property type="term" value="C:outer membrane-bounded periplasmic space"/>
    <property type="evidence" value="ECO:0007669"/>
    <property type="project" value="TreeGrafter"/>
</dbReference>
<evidence type="ECO:0000256" key="4">
    <source>
        <dbReference type="SAM" id="SignalP"/>
    </source>
</evidence>
<evidence type="ECO:0000259" key="5">
    <source>
        <dbReference type="SMART" id="SM00062"/>
    </source>
</evidence>
<evidence type="ECO:0000313" key="6">
    <source>
        <dbReference type="EMBL" id="EXI64383.1"/>
    </source>
</evidence>
<name>A0A011M464_9PROT</name>
<dbReference type="SUPFAM" id="SSF53850">
    <property type="entry name" value="Periplasmic binding protein-like II"/>
    <property type="match status" value="1"/>
</dbReference>
<dbReference type="Pfam" id="PF00497">
    <property type="entry name" value="SBP_bac_3"/>
    <property type="match status" value="1"/>
</dbReference>
<dbReference type="PANTHER" id="PTHR30085:SF2">
    <property type="entry name" value="GLUTAMATE_ASPARTATE IMPORT SOLUTE-BINDING PROTEIN"/>
    <property type="match status" value="1"/>
</dbReference>
<gene>
    <name evidence="6" type="primary">gltI_5</name>
    <name evidence="6" type="ORF">AW08_03720</name>
</gene>
<dbReference type="STRING" id="1454001.AW08_03720"/>
<keyword evidence="7" id="KW-1185">Reference proteome</keyword>
<dbReference type="SMART" id="SM00062">
    <property type="entry name" value="PBPb"/>
    <property type="match status" value="1"/>
</dbReference>
<dbReference type="GO" id="GO:0006865">
    <property type="term" value="P:amino acid transport"/>
    <property type="evidence" value="ECO:0007669"/>
    <property type="project" value="TreeGrafter"/>
</dbReference>
<evidence type="ECO:0000313" key="7">
    <source>
        <dbReference type="Proteomes" id="UP000020218"/>
    </source>
</evidence>
<dbReference type="PATRIC" id="fig|1454001.3.peg.3756"/>
<dbReference type="InterPro" id="IPR001638">
    <property type="entry name" value="Solute-binding_3/MltF_N"/>
</dbReference>
<keyword evidence="2" id="KW-0813">Transport</keyword>
<dbReference type="InterPro" id="IPR051455">
    <property type="entry name" value="Bact_solute-bind_prot3"/>
</dbReference>
<dbReference type="Proteomes" id="UP000020218">
    <property type="component" value="Unassembled WGS sequence"/>
</dbReference>
<feature type="signal peptide" evidence="4">
    <location>
        <begin position="1"/>
        <end position="27"/>
    </location>
</feature>
<feature type="domain" description="Solute-binding protein family 3/N-terminal" evidence="5">
    <location>
        <begin position="44"/>
        <end position="278"/>
    </location>
</feature>
<reference evidence="6" key="1">
    <citation type="submission" date="2014-02" db="EMBL/GenBank/DDBJ databases">
        <title>Expanding our view of genomic diversity in Candidatus Accumulibacter clades.</title>
        <authorList>
            <person name="Skennerton C.T."/>
            <person name="Barr J.J."/>
            <person name="Slater F.R."/>
            <person name="Bond P.L."/>
            <person name="Tyson G.W."/>
        </authorList>
    </citation>
    <scope>NUCLEOTIDE SEQUENCE [LARGE SCALE GENOMIC DNA]</scope>
</reference>
<dbReference type="PANTHER" id="PTHR30085">
    <property type="entry name" value="AMINO ACID ABC TRANSPORTER PERMEASE"/>
    <property type="match status" value="1"/>
</dbReference>